<organism evidence="7">
    <name type="scientific">Anaerolinea thermolimosa</name>
    <dbReference type="NCBI Taxonomy" id="229919"/>
    <lineage>
        <taxon>Bacteria</taxon>
        <taxon>Bacillati</taxon>
        <taxon>Chloroflexota</taxon>
        <taxon>Anaerolineae</taxon>
        <taxon>Anaerolineales</taxon>
        <taxon>Anaerolineaceae</taxon>
        <taxon>Anaerolinea</taxon>
    </lineage>
</organism>
<reference evidence="7" key="1">
    <citation type="journal article" date="2020" name="mSystems">
        <title>Genome- and Community-Level Interaction Insights into Carbon Utilization and Element Cycling Functions of Hydrothermarchaeota in Hydrothermal Sediment.</title>
        <authorList>
            <person name="Zhou Z."/>
            <person name="Liu Y."/>
            <person name="Xu W."/>
            <person name="Pan J."/>
            <person name="Luo Z.H."/>
            <person name="Li M."/>
        </authorList>
    </citation>
    <scope>NUCLEOTIDE SEQUENCE [LARGE SCALE GENOMIC DNA]</scope>
    <source>
        <strain evidence="7">SpSt-573</strain>
    </source>
</reference>
<dbReference type="AlphaFoldDB" id="A0A7C4PLT0"/>
<keyword evidence="3" id="KW-0472">Membrane</keyword>
<dbReference type="Gene3D" id="3.40.190.10">
    <property type="entry name" value="Periplasmic binding protein-like II"/>
    <property type="match status" value="1"/>
</dbReference>
<evidence type="ECO:0000256" key="1">
    <source>
        <dbReference type="ARBA" id="ARBA00022475"/>
    </source>
</evidence>
<feature type="chain" id="PRO_5028154855" evidence="6">
    <location>
        <begin position="29"/>
        <end position="469"/>
    </location>
</feature>
<evidence type="ECO:0000256" key="4">
    <source>
        <dbReference type="ARBA" id="ARBA00023139"/>
    </source>
</evidence>
<dbReference type="CDD" id="cd13585">
    <property type="entry name" value="PBP2_TMBP_like"/>
    <property type="match status" value="1"/>
</dbReference>
<dbReference type="PROSITE" id="PS51257">
    <property type="entry name" value="PROKAR_LIPOPROTEIN"/>
    <property type="match status" value="1"/>
</dbReference>
<name>A0A7C4PLT0_9CHLR</name>
<keyword evidence="1" id="KW-1003">Cell membrane</keyword>
<dbReference type="InterPro" id="IPR006059">
    <property type="entry name" value="SBP"/>
</dbReference>
<keyword evidence="4" id="KW-0564">Palmitate</keyword>
<proteinExistence type="predicted"/>
<dbReference type="SUPFAM" id="SSF53850">
    <property type="entry name" value="Periplasmic binding protein-like II"/>
    <property type="match status" value="1"/>
</dbReference>
<gene>
    <name evidence="7" type="ORF">ENT37_12175</name>
</gene>
<accession>A0A7C4PLT0</accession>
<keyword evidence="2 6" id="KW-0732">Signal</keyword>
<dbReference type="PANTHER" id="PTHR43649">
    <property type="entry name" value="ARABINOSE-BINDING PROTEIN-RELATED"/>
    <property type="match status" value="1"/>
</dbReference>
<dbReference type="InterPro" id="IPR006311">
    <property type="entry name" value="TAT_signal"/>
</dbReference>
<dbReference type="Pfam" id="PF01547">
    <property type="entry name" value="SBP_bac_1"/>
    <property type="match status" value="1"/>
</dbReference>
<comment type="caution">
    <text evidence="7">The sequence shown here is derived from an EMBL/GenBank/DDBJ whole genome shotgun (WGS) entry which is preliminary data.</text>
</comment>
<evidence type="ECO:0000256" key="3">
    <source>
        <dbReference type="ARBA" id="ARBA00023136"/>
    </source>
</evidence>
<dbReference type="PANTHER" id="PTHR43649:SF33">
    <property type="entry name" value="POLYGALACTURONAN_RHAMNOGALACTURONAN-BINDING PROTEIN YTCQ"/>
    <property type="match status" value="1"/>
</dbReference>
<dbReference type="InterPro" id="IPR050490">
    <property type="entry name" value="Bact_solute-bd_prot1"/>
</dbReference>
<evidence type="ECO:0000256" key="6">
    <source>
        <dbReference type="SAM" id="SignalP"/>
    </source>
</evidence>
<evidence type="ECO:0000313" key="7">
    <source>
        <dbReference type="EMBL" id="HGS22604.1"/>
    </source>
</evidence>
<sequence length="469" mass="52143">MKDRVEFSSSRRRMLKMLGVGSAGFALAACAPRATSTAEPTENVQSGASGASLEQGELSVLLCCATEQSRDLQERFSRDFEANYPGVKVKVEQPPPGTNYFEKLQTLVAAGTPPDVFDMWEGYVAPYAQNGVLKDLTPYIDADPEWKMDDFQPAAVAATSWQNRLYALVRDFYPGPSLFFYNKDIFDAAGLEYPNADWTWDKMKETAKALTKDAKGTGKIDQWGVTYETWFVPWLYWIWSNGGDVFNADETKCTIAEPPATQAIQYWADLALKDNCAIPSTELAALQGAANAFITGAVGMYLGYTWNIADMKAARDQGLNWSTCLPPKANNSGRVFYMHLECWALANQTKMPKASWQYIRDYTVKAIDEFVTLYPGIPLLKDKIDLFLTPEHKEYGWDKIPEIISDPKNIRIPGAGAKWDKIAGLIQSELDLVVIGEKTAEQAMTTAAPLVDQELARSASALEDWSSRV</sequence>
<evidence type="ECO:0000256" key="5">
    <source>
        <dbReference type="ARBA" id="ARBA00023288"/>
    </source>
</evidence>
<keyword evidence="5" id="KW-0449">Lipoprotein</keyword>
<feature type="signal peptide" evidence="6">
    <location>
        <begin position="1"/>
        <end position="28"/>
    </location>
</feature>
<dbReference type="EMBL" id="DSYK01000604">
    <property type="protein sequence ID" value="HGS22604.1"/>
    <property type="molecule type" value="Genomic_DNA"/>
</dbReference>
<evidence type="ECO:0000256" key="2">
    <source>
        <dbReference type="ARBA" id="ARBA00022729"/>
    </source>
</evidence>
<protein>
    <submittedName>
        <fullName evidence="7">Extracellular solute-binding protein</fullName>
    </submittedName>
</protein>
<dbReference type="PROSITE" id="PS51318">
    <property type="entry name" value="TAT"/>
    <property type="match status" value="1"/>
</dbReference>